<dbReference type="InterPro" id="IPR024705">
    <property type="entry name" value="Ssp411"/>
</dbReference>
<dbReference type="Pfam" id="PF03190">
    <property type="entry name" value="Thioredox_DsbH"/>
    <property type="match status" value="1"/>
</dbReference>
<dbReference type="AlphaFoldDB" id="A0AA39GIN7"/>
<accession>A0AA39GIN7</accession>
<dbReference type="PIRSF" id="PIRSF006402">
    <property type="entry name" value="UCP006402_thioredoxin"/>
    <property type="match status" value="1"/>
</dbReference>
<dbReference type="CDD" id="cd02955">
    <property type="entry name" value="SSP411"/>
    <property type="match status" value="1"/>
</dbReference>
<dbReference type="Gene3D" id="3.40.30.10">
    <property type="entry name" value="Glutaredoxin"/>
    <property type="match status" value="1"/>
</dbReference>
<evidence type="ECO:0000256" key="1">
    <source>
        <dbReference type="SAM" id="MobiDB-lite"/>
    </source>
</evidence>
<dbReference type="GO" id="GO:0005975">
    <property type="term" value="P:carbohydrate metabolic process"/>
    <property type="evidence" value="ECO:0007669"/>
    <property type="project" value="InterPro"/>
</dbReference>
<gene>
    <name evidence="3" type="ORF">NLU13_3889</name>
</gene>
<dbReference type="SUPFAM" id="SSF48208">
    <property type="entry name" value="Six-hairpin glycosidases"/>
    <property type="match status" value="1"/>
</dbReference>
<name>A0AA39GIN7_SARSR</name>
<dbReference type="Proteomes" id="UP001175261">
    <property type="component" value="Unassembled WGS sequence"/>
</dbReference>
<evidence type="ECO:0000313" key="4">
    <source>
        <dbReference type="Proteomes" id="UP001175261"/>
    </source>
</evidence>
<protein>
    <recommendedName>
        <fullName evidence="2">Spermatogenesis-associated protein 20-like TRX domain-containing protein</fullName>
    </recommendedName>
</protein>
<evidence type="ECO:0000313" key="3">
    <source>
        <dbReference type="EMBL" id="KAK0387644.1"/>
    </source>
</evidence>
<evidence type="ECO:0000259" key="2">
    <source>
        <dbReference type="Pfam" id="PF03190"/>
    </source>
</evidence>
<dbReference type="InterPro" id="IPR012341">
    <property type="entry name" value="6hp_glycosidase-like_sf"/>
</dbReference>
<dbReference type="PANTHER" id="PTHR42899:SF1">
    <property type="entry name" value="SPERMATOGENESIS-ASSOCIATED PROTEIN 20"/>
    <property type="match status" value="1"/>
</dbReference>
<organism evidence="3 4">
    <name type="scientific">Sarocladium strictum</name>
    <name type="common">Black bundle disease fungus</name>
    <name type="synonym">Acremonium strictum</name>
    <dbReference type="NCBI Taxonomy" id="5046"/>
    <lineage>
        <taxon>Eukaryota</taxon>
        <taxon>Fungi</taxon>
        <taxon>Dikarya</taxon>
        <taxon>Ascomycota</taxon>
        <taxon>Pezizomycotina</taxon>
        <taxon>Sordariomycetes</taxon>
        <taxon>Hypocreomycetidae</taxon>
        <taxon>Hypocreales</taxon>
        <taxon>Sarocladiaceae</taxon>
        <taxon>Sarocladium</taxon>
    </lineage>
</organism>
<feature type="region of interest" description="Disordered" evidence="1">
    <location>
        <begin position="218"/>
        <end position="249"/>
    </location>
</feature>
<proteinExistence type="predicted"/>
<dbReference type="InterPro" id="IPR004879">
    <property type="entry name" value="Ssp411-like_TRX"/>
</dbReference>
<reference evidence="3" key="1">
    <citation type="submission" date="2022-10" db="EMBL/GenBank/DDBJ databases">
        <title>Determination and structural analysis of whole genome sequence of Sarocladium strictum F4-1.</title>
        <authorList>
            <person name="Hu L."/>
            <person name="Jiang Y."/>
        </authorList>
    </citation>
    <scope>NUCLEOTIDE SEQUENCE</scope>
    <source>
        <strain evidence="3">F4-1</strain>
    </source>
</reference>
<sequence length="716" mass="77853">MATSQITAGAMALGPVPIEGGAGGSATAPAVEPLQNRARESKSPFVASAANSAVAWQPLDNATVERARRENKLLFLHIGYQACHHCYLMASDSFSNQACAPLINESFIPVLVDREQRPDIDNLYMNYVQGVSGAGGWPLNIFVTPEMEPVFGGTYFPGPGSSQPSSGDNDEAVTDFQTVLKKVRDAWLDQEARCRKEASESLAQLRDFAAEGTLGTRSITGAQSLGPTSAAASTMPLPATDSREKSTISSELDLDQLEEAYRNIAGTFDPLFGGFGLAPKFPTPPKLKFLLSLKSHPSDVQDVVGEAECQHAEHIALDTLRKIRDGAMRDHVGGNGFARFSVTPDWSIPNFERLLPDNALLLSLYLDAWKLGGGTATGEFYDVVTELAHYLTSAPIALPGGGFASSEAADSLEKRGDRNSREGAYYTWTSREFESIFPSSDQQASEAVAAYFGILEDGNVDQDHDPNDDFINQNILRITKTVEDISKQFNIPIESLNESIAMARKLLQEKTLKDRPRPQLDDKIVTGWNGLAISALARTASALKDVNTELSAKCGEAASKAASFIKTNLLGSEKVLYRIWRDGKETEGFADDYAYLIQGLLDLYDFNSDESTLDTANDLQKIQISLFYDSERGAFFSTTTSHPFSPIRLKDGMDTSLPSINAVSVSNLFRLSTLKPGGEEDKLAHETINAFEPEILQYPWLYPGLLGGVVRARLGA</sequence>
<dbReference type="InterPro" id="IPR036249">
    <property type="entry name" value="Thioredoxin-like_sf"/>
</dbReference>
<dbReference type="Gene3D" id="1.50.10.10">
    <property type="match status" value="1"/>
</dbReference>
<comment type="caution">
    <text evidence="3">The sequence shown here is derived from an EMBL/GenBank/DDBJ whole genome shotgun (WGS) entry which is preliminary data.</text>
</comment>
<dbReference type="EMBL" id="JAPDFR010000003">
    <property type="protein sequence ID" value="KAK0387644.1"/>
    <property type="molecule type" value="Genomic_DNA"/>
</dbReference>
<dbReference type="SUPFAM" id="SSF52833">
    <property type="entry name" value="Thioredoxin-like"/>
    <property type="match status" value="1"/>
</dbReference>
<dbReference type="InterPro" id="IPR008928">
    <property type="entry name" value="6-hairpin_glycosidase_sf"/>
</dbReference>
<dbReference type="PANTHER" id="PTHR42899">
    <property type="entry name" value="SPERMATOGENESIS-ASSOCIATED PROTEIN 20"/>
    <property type="match status" value="1"/>
</dbReference>
<feature type="compositionally biased region" description="Polar residues" evidence="1">
    <location>
        <begin position="218"/>
        <end position="232"/>
    </location>
</feature>
<dbReference type="GO" id="GO:0003824">
    <property type="term" value="F:catalytic activity"/>
    <property type="evidence" value="ECO:0007669"/>
    <property type="project" value="UniProtKB-ARBA"/>
</dbReference>
<feature type="domain" description="Spermatogenesis-associated protein 20-like TRX" evidence="2">
    <location>
        <begin position="36"/>
        <end position="205"/>
    </location>
</feature>
<keyword evidence="4" id="KW-1185">Reference proteome</keyword>